<evidence type="ECO:0000313" key="6">
    <source>
        <dbReference type="EMBL" id="ETO25899.1"/>
    </source>
</evidence>
<organism evidence="6 7">
    <name type="scientific">Reticulomyxa filosa</name>
    <dbReference type="NCBI Taxonomy" id="46433"/>
    <lineage>
        <taxon>Eukaryota</taxon>
        <taxon>Sar</taxon>
        <taxon>Rhizaria</taxon>
        <taxon>Retaria</taxon>
        <taxon>Foraminifera</taxon>
        <taxon>Monothalamids</taxon>
        <taxon>Reticulomyxidae</taxon>
        <taxon>Reticulomyxa</taxon>
    </lineage>
</organism>
<dbReference type="OrthoDB" id="432281at2759"/>
<gene>
    <name evidence="6" type="ORF">RFI_11237</name>
</gene>
<dbReference type="AlphaFoldDB" id="X6NJL5"/>
<proteinExistence type="predicted"/>
<dbReference type="Gene3D" id="3.30.590.10">
    <property type="entry name" value="Glutamine synthetase/guanido kinase, catalytic domain"/>
    <property type="match status" value="1"/>
</dbReference>
<evidence type="ECO:0000256" key="2">
    <source>
        <dbReference type="ARBA" id="ARBA00022741"/>
    </source>
</evidence>
<sequence length="134" mass="15342">MINSLRMVIKSKEIFFLYDNNLGWLTSSPAHLGTGLTISCELVLPKLLRNFLHKKCNENEMLCESLIQDHISNIIYPSRNTNSEIIQNVQVAEINFRENIIVIETLYTLGRTERQTILDLVFAAAEVVKAEFKS</sequence>
<keyword evidence="7" id="KW-1185">Reference proteome</keyword>
<name>X6NJL5_RETFI</name>
<reference evidence="6 7" key="1">
    <citation type="journal article" date="2013" name="Curr. Biol.">
        <title>The Genome of the Foraminiferan Reticulomyxa filosa.</title>
        <authorList>
            <person name="Glockner G."/>
            <person name="Hulsmann N."/>
            <person name="Schleicher M."/>
            <person name="Noegel A.A."/>
            <person name="Eichinger L."/>
            <person name="Gallinger C."/>
            <person name="Pawlowski J."/>
            <person name="Sierra R."/>
            <person name="Euteneuer U."/>
            <person name="Pillet L."/>
            <person name="Moustafa A."/>
            <person name="Platzer M."/>
            <person name="Groth M."/>
            <person name="Szafranski K."/>
            <person name="Schliwa M."/>
        </authorList>
    </citation>
    <scope>NUCLEOTIDE SEQUENCE [LARGE SCALE GENOMIC DNA]</scope>
</reference>
<keyword evidence="4" id="KW-0067">ATP-binding</keyword>
<keyword evidence="3" id="KW-0418">Kinase</keyword>
<dbReference type="EMBL" id="ASPP01008222">
    <property type="protein sequence ID" value="ETO25899.1"/>
    <property type="molecule type" value="Genomic_DNA"/>
</dbReference>
<accession>X6NJL5</accession>
<comment type="caution">
    <text evidence="6">The sequence shown here is derived from an EMBL/GenBank/DDBJ whole genome shotgun (WGS) entry which is preliminary data.</text>
</comment>
<keyword evidence="1" id="KW-0808">Transferase</keyword>
<feature type="domain" description="Phosphagen kinase C-terminal" evidence="5">
    <location>
        <begin position="12"/>
        <end position="61"/>
    </location>
</feature>
<evidence type="ECO:0000259" key="5">
    <source>
        <dbReference type="Pfam" id="PF00217"/>
    </source>
</evidence>
<dbReference type="GO" id="GO:0016301">
    <property type="term" value="F:kinase activity"/>
    <property type="evidence" value="ECO:0007669"/>
    <property type="project" value="UniProtKB-KW"/>
</dbReference>
<protein>
    <recommendedName>
        <fullName evidence="5">Phosphagen kinase C-terminal domain-containing protein</fullName>
    </recommendedName>
</protein>
<evidence type="ECO:0000256" key="1">
    <source>
        <dbReference type="ARBA" id="ARBA00022679"/>
    </source>
</evidence>
<evidence type="ECO:0000256" key="3">
    <source>
        <dbReference type="ARBA" id="ARBA00022777"/>
    </source>
</evidence>
<dbReference type="InterPro" id="IPR022414">
    <property type="entry name" value="ATP-guanido_PTrfase_cat"/>
</dbReference>
<dbReference type="Pfam" id="PF00217">
    <property type="entry name" value="ATP-gua_Ptrans"/>
    <property type="match status" value="1"/>
</dbReference>
<dbReference type="InterPro" id="IPR014746">
    <property type="entry name" value="Gln_synth/guanido_kin_cat_dom"/>
</dbReference>
<evidence type="ECO:0000313" key="7">
    <source>
        <dbReference type="Proteomes" id="UP000023152"/>
    </source>
</evidence>
<evidence type="ECO:0000256" key="4">
    <source>
        <dbReference type="ARBA" id="ARBA00022840"/>
    </source>
</evidence>
<dbReference type="Proteomes" id="UP000023152">
    <property type="component" value="Unassembled WGS sequence"/>
</dbReference>
<keyword evidence="2" id="KW-0547">Nucleotide-binding</keyword>
<dbReference type="SUPFAM" id="SSF55931">
    <property type="entry name" value="Glutamine synthetase/guanido kinase"/>
    <property type="match status" value="1"/>
</dbReference>
<dbReference type="GO" id="GO:0005524">
    <property type="term" value="F:ATP binding"/>
    <property type="evidence" value="ECO:0007669"/>
    <property type="project" value="UniProtKB-KW"/>
</dbReference>